<dbReference type="InterPro" id="IPR010657">
    <property type="entry name" value="ImpA_N"/>
</dbReference>
<dbReference type="InterPro" id="IPR021069">
    <property type="entry name" value="ImpA_C"/>
</dbReference>
<evidence type="ECO:0000256" key="2">
    <source>
        <dbReference type="SAM" id="Phobius"/>
    </source>
</evidence>
<evidence type="ECO:0000313" key="6">
    <source>
        <dbReference type="Proteomes" id="UP000235861"/>
    </source>
</evidence>
<feature type="domain" description="ImpA N-terminal" evidence="3">
    <location>
        <begin position="6"/>
        <end position="109"/>
    </location>
</feature>
<sequence>MLTTLKVGQDPRMLAEFDAIRLEINKLSHASRPVVDWDKIVQLSTRVLELNGADLQTCLYYTLAKTHVDGLQGFADGLDILAALVSDHWDHFWPSRHQERARVEQMDWFIARVSDVLRQCPVTLEHSALFHRIQHALHILAEALHTQVTGRVPRVENLLHYVESYTGLFEEPAMAVETPDGRIVGTVSTAELRPAHQAVPDRQLNVAPASAAARETGQAHEDRRLVLPMSPAPMIRTSSGNLLKVRPLPAPRHGRWFIGGMAAGMIFGGAVAAAAWWFVEGDRPLMRVEQALQNPALASYELAAQAKASISEQHLREAEPLLMSELSLRLEQLPQRSPSSPWQEGEALLNMMQAIYPSSTTIKGLSQKWQQQLQVAQEQVLIRPVAQEQAVAKRLTSLLDELKRLERERKTVTLSYLKGEVYEMLQLVGKPISSAEQFGMKVRQGESTEQEVAVLSQRLQGWGAKLYELQRRLPAGR</sequence>
<dbReference type="OrthoDB" id="5579595at2"/>
<accession>A0A2H9U7F5</accession>
<evidence type="ECO:0008006" key="7">
    <source>
        <dbReference type="Google" id="ProtNLM"/>
    </source>
</evidence>
<evidence type="ECO:0000313" key="5">
    <source>
        <dbReference type="EMBL" id="PJG59931.1"/>
    </source>
</evidence>
<keyword evidence="2" id="KW-1133">Transmembrane helix</keyword>
<name>A0A2H9U7F5_9GAMM</name>
<feature type="domain" description="ImpA C-terminal" evidence="4">
    <location>
        <begin position="330"/>
        <end position="447"/>
    </location>
</feature>
<reference evidence="5 6" key="1">
    <citation type="submission" date="2017-11" db="EMBL/GenBank/DDBJ databases">
        <title>Draft genome sequence of environmental isolate Aeromonas cavernicola sp. nov. MDC 2508.</title>
        <authorList>
            <person name="Colston S.M."/>
            <person name="Navarro A."/>
            <person name="Martinez-Murcia A.J."/>
            <person name="Graf J."/>
        </authorList>
    </citation>
    <scope>NUCLEOTIDE SEQUENCE [LARGE SCALE GENOMIC DNA]</scope>
    <source>
        <strain evidence="5 6">MDC 2508</strain>
    </source>
</reference>
<feature type="transmembrane region" description="Helical" evidence="2">
    <location>
        <begin position="256"/>
        <end position="279"/>
    </location>
</feature>
<keyword evidence="2" id="KW-0472">Membrane</keyword>
<dbReference type="EMBL" id="PGGC01000042">
    <property type="protein sequence ID" value="PJG59931.1"/>
    <property type="molecule type" value="Genomic_DNA"/>
</dbReference>
<keyword evidence="2" id="KW-0812">Transmembrane</keyword>
<evidence type="ECO:0000259" key="4">
    <source>
        <dbReference type="Pfam" id="PF12486"/>
    </source>
</evidence>
<feature type="coiled-coil region" evidence="1">
    <location>
        <begin position="385"/>
        <end position="415"/>
    </location>
</feature>
<protein>
    <recommendedName>
        <fullName evidence="7">Type VI secretion protein</fullName>
    </recommendedName>
</protein>
<comment type="caution">
    <text evidence="5">The sequence shown here is derived from an EMBL/GenBank/DDBJ whole genome shotgun (WGS) entry which is preliminary data.</text>
</comment>
<dbReference type="RefSeq" id="WP_100293078.1">
    <property type="nucleotide sequence ID" value="NZ_PGGC01000042.1"/>
</dbReference>
<dbReference type="Pfam" id="PF12486">
    <property type="entry name" value="VasL"/>
    <property type="match status" value="1"/>
</dbReference>
<keyword evidence="1" id="KW-0175">Coiled coil</keyword>
<dbReference type="Proteomes" id="UP000235861">
    <property type="component" value="Unassembled WGS sequence"/>
</dbReference>
<keyword evidence="6" id="KW-1185">Reference proteome</keyword>
<proteinExistence type="predicted"/>
<organism evidence="5 6">
    <name type="scientific">Aeromonas cavernicola</name>
    <dbReference type="NCBI Taxonomy" id="1006623"/>
    <lineage>
        <taxon>Bacteria</taxon>
        <taxon>Pseudomonadati</taxon>
        <taxon>Pseudomonadota</taxon>
        <taxon>Gammaproteobacteria</taxon>
        <taxon>Aeromonadales</taxon>
        <taxon>Aeromonadaceae</taxon>
        <taxon>Aeromonas</taxon>
    </lineage>
</organism>
<dbReference type="PANTHER" id="PTHR37024">
    <property type="entry name" value="TYPE VI SECRETION SYSTEM DUF2094 AND IMPA-RELATED DOMAIN PROTEIN"/>
    <property type="match status" value="1"/>
</dbReference>
<dbReference type="Pfam" id="PF06812">
    <property type="entry name" value="ImpA_N"/>
    <property type="match status" value="1"/>
</dbReference>
<dbReference type="AlphaFoldDB" id="A0A2H9U7F5"/>
<evidence type="ECO:0000259" key="3">
    <source>
        <dbReference type="Pfam" id="PF06812"/>
    </source>
</evidence>
<evidence type="ECO:0000256" key="1">
    <source>
        <dbReference type="SAM" id="Coils"/>
    </source>
</evidence>
<gene>
    <name evidence="5" type="ORF">CUC53_04715</name>
</gene>
<dbReference type="PANTHER" id="PTHR37024:SF5">
    <property type="entry name" value="IMPA N-TERMINAL DOMAIN-CONTAINING PROTEIN"/>
    <property type="match status" value="1"/>
</dbReference>